<keyword evidence="4 14" id="KW-0575">Peroxidase</keyword>
<accession>A0ABW2DPB4</accession>
<dbReference type="InterPro" id="IPR036249">
    <property type="entry name" value="Thioredoxin-like_sf"/>
</dbReference>
<evidence type="ECO:0000313" key="15">
    <source>
        <dbReference type="Proteomes" id="UP001596405"/>
    </source>
</evidence>
<organism evidence="14 15">
    <name type="scientific">Rufibacter roseus</name>
    <dbReference type="NCBI Taxonomy" id="1567108"/>
    <lineage>
        <taxon>Bacteria</taxon>
        <taxon>Pseudomonadati</taxon>
        <taxon>Bacteroidota</taxon>
        <taxon>Cytophagia</taxon>
        <taxon>Cytophagales</taxon>
        <taxon>Hymenobacteraceae</taxon>
        <taxon>Rufibacter</taxon>
    </lineage>
</organism>
<dbReference type="CDD" id="cd03017">
    <property type="entry name" value="PRX_BCP"/>
    <property type="match status" value="1"/>
</dbReference>
<sequence length="149" mass="16796">MLKEGEKAPDFLLPDQHGNPVKLSEMLAQKNVVLYFYPKDETSGCTKQACFFRDMYEEFQEQGAEVIGISSDDAASHSKFAQKHQLPFVLVADAGGKVRKQYKVPRTLGVIPGRVTYVIDKTGTIRYTFNSMTKPLEHVQNTLKVLKNL</sequence>
<evidence type="ECO:0000256" key="9">
    <source>
        <dbReference type="ARBA" id="ARBA00032824"/>
    </source>
</evidence>
<dbReference type="SUPFAM" id="SSF52833">
    <property type="entry name" value="Thioredoxin-like"/>
    <property type="match status" value="1"/>
</dbReference>
<comment type="function">
    <text evidence="1">Thiol-specific peroxidase that catalyzes the reduction of hydrogen peroxide and organic hydroperoxides to water and alcohols, respectively. Plays a role in cell protection against oxidative stress by detoxifying peroxides and as sensor of hydrogen peroxide-mediated signaling events.</text>
</comment>
<evidence type="ECO:0000256" key="7">
    <source>
        <dbReference type="ARBA" id="ARBA00023157"/>
    </source>
</evidence>
<evidence type="ECO:0000256" key="10">
    <source>
        <dbReference type="ARBA" id="ARBA00038489"/>
    </source>
</evidence>
<keyword evidence="7" id="KW-1015">Disulfide bond</keyword>
<dbReference type="InterPro" id="IPR000866">
    <property type="entry name" value="AhpC/TSA"/>
</dbReference>
<comment type="caution">
    <text evidence="14">The sequence shown here is derived from an EMBL/GenBank/DDBJ whole genome shotgun (WGS) entry which is preliminary data.</text>
</comment>
<evidence type="ECO:0000256" key="11">
    <source>
        <dbReference type="ARBA" id="ARBA00042639"/>
    </source>
</evidence>
<proteinExistence type="inferred from homology"/>
<evidence type="ECO:0000256" key="3">
    <source>
        <dbReference type="ARBA" id="ARBA00013017"/>
    </source>
</evidence>
<evidence type="ECO:0000256" key="6">
    <source>
        <dbReference type="ARBA" id="ARBA00023002"/>
    </source>
</evidence>
<dbReference type="Gene3D" id="3.40.30.10">
    <property type="entry name" value="Glutaredoxin"/>
    <property type="match status" value="1"/>
</dbReference>
<evidence type="ECO:0000256" key="2">
    <source>
        <dbReference type="ARBA" id="ARBA00011245"/>
    </source>
</evidence>
<dbReference type="PIRSF" id="PIRSF000239">
    <property type="entry name" value="AHPC"/>
    <property type="match status" value="1"/>
</dbReference>
<comment type="subunit">
    <text evidence="2">Monomer.</text>
</comment>
<dbReference type="PANTHER" id="PTHR42801:SF4">
    <property type="entry name" value="AHPC_TSA FAMILY PROTEIN"/>
    <property type="match status" value="1"/>
</dbReference>
<keyword evidence="8" id="KW-0676">Redox-active center</keyword>
<evidence type="ECO:0000256" key="1">
    <source>
        <dbReference type="ARBA" id="ARBA00003330"/>
    </source>
</evidence>
<protein>
    <recommendedName>
        <fullName evidence="3">thioredoxin-dependent peroxiredoxin</fullName>
        <ecNumber evidence="3">1.11.1.24</ecNumber>
    </recommendedName>
    <alternativeName>
        <fullName evidence="9">Thioredoxin peroxidase</fullName>
    </alternativeName>
    <alternativeName>
        <fullName evidence="11">Thioredoxin-dependent peroxiredoxin Bcp</fullName>
    </alternativeName>
</protein>
<dbReference type="Proteomes" id="UP001596405">
    <property type="component" value="Unassembled WGS sequence"/>
</dbReference>
<keyword evidence="6 14" id="KW-0560">Oxidoreductase</keyword>
<name>A0ABW2DPB4_9BACT</name>
<evidence type="ECO:0000259" key="13">
    <source>
        <dbReference type="PROSITE" id="PS51352"/>
    </source>
</evidence>
<dbReference type="InterPro" id="IPR013766">
    <property type="entry name" value="Thioredoxin_domain"/>
</dbReference>
<gene>
    <name evidence="14" type="ORF">ACFQHR_10915</name>
</gene>
<evidence type="ECO:0000256" key="12">
    <source>
        <dbReference type="ARBA" id="ARBA00049091"/>
    </source>
</evidence>
<dbReference type="PANTHER" id="PTHR42801">
    <property type="entry name" value="THIOREDOXIN-DEPENDENT PEROXIDE REDUCTASE"/>
    <property type="match status" value="1"/>
</dbReference>
<dbReference type="EMBL" id="JBHSYQ010000004">
    <property type="protein sequence ID" value="MFC6998139.1"/>
    <property type="molecule type" value="Genomic_DNA"/>
</dbReference>
<reference evidence="15" key="1">
    <citation type="journal article" date="2019" name="Int. J. Syst. Evol. Microbiol.">
        <title>The Global Catalogue of Microorganisms (GCM) 10K type strain sequencing project: providing services to taxonomists for standard genome sequencing and annotation.</title>
        <authorList>
            <consortium name="The Broad Institute Genomics Platform"/>
            <consortium name="The Broad Institute Genome Sequencing Center for Infectious Disease"/>
            <person name="Wu L."/>
            <person name="Ma J."/>
        </authorList>
    </citation>
    <scope>NUCLEOTIDE SEQUENCE [LARGE SCALE GENOMIC DNA]</scope>
    <source>
        <strain evidence="15">CGMCC 4.7393</strain>
    </source>
</reference>
<dbReference type="GO" id="GO:0140824">
    <property type="term" value="F:thioredoxin-dependent peroxiredoxin activity"/>
    <property type="evidence" value="ECO:0007669"/>
    <property type="project" value="UniProtKB-EC"/>
</dbReference>
<keyword evidence="5" id="KW-0049">Antioxidant</keyword>
<evidence type="ECO:0000313" key="14">
    <source>
        <dbReference type="EMBL" id="MFC6998139.1"/>
    </source>
</evidence>
<evidence type="ECO:0000256" key="4">
    <source>
        <dbReference type="ARBA" id="ARBA00022559"/>
    </source>
</evidence>
<comment type="catalytic activity">
    <reaction evidence="12">
        <text>a hydroperoxide + [thioredoxin]-dithiol = an alcohol + [thioredoxin]-disulfide + H2O</text>
        <dbReference type="Rhea" id="RHEA:62620"/>
        <dbReference type="Rhea" id="RHEA-COMP:10698"/>
        <dbReference type="Rhea" id="RHEA-COMP:10700"/>
        <dbReference type="ChEBI" id="CHEBI:15377"/>
        <dbReference type="ChEBI" id="CHEBI:29950"/>
        <dbReference type="ChEBI" id="CHEBI:30879"/>
        <dbReference type="ChEBI" id="CHEBI:35924"/>
        <dbReference type="ChEBI" id="CHEBI:50058"/>
        <dbReference type="EC" id="1.11.1.24"/>
    </reaction>
</comment>
<evidence type="ECO:0000256" key="5">
    <source>
        <dbReference type="ARBA" id="ARBA00022862"/>
    </source>
</evidence>
<dbReference type="InterPro" id="IPR024706">
    <property type="entry name" value="Peroxiredoxin_AhpC-typ"/>
</dbReference>
<feature type="domain" description="Thioredoxin" evidence="13">
    <location>
        <begin position="2"/>
        <end position="149"/>
    </location>
</feature>
<dbReference type="InterPro" id="IPR050924">
    <property type="entry name" value="Peroxiredoxin_BCP/PrxQ"/>
</dbReference>
<dbReference type="EC" id="1.11.1.24" evidence="3"/>
<evidence type="ECO:0000256" key="8">
    <source>
        <dbReference type="ARBA" id="ARBA00023284"/>
    </source>
</evidence>
<comment type="similarity">
    <text evidence="10">Belongs to the peroxiredoxin family. BCP/PrxQ subfamily.</text>
</comment>
<dbReference type="Pfam" id="PF00578">
    <property type="entry name" value="AhpC-TSA"/>
    <property type="match status" value="1"/>
</dbReference>
<dbReference type="PROSITE" id="PS51352">
    <property type="entry name" value="THIOREDOXIN_2"/>
    <property type="match status" value="1"/>
</dbReference>
<keyword evidence="15" id="KW-1185">Reference proteome</keyword>
<dbReference type="RefSeq" id="WP_066621576.1">
    <property type="nucleotide sequence ID" value="NZ_JBHSYQ010000004.1"/>
</dbReference>